<evidence type="ECO:0000313" key="3">
    <source>
        <dbReference type="Proteomes" id="UP001176941"/>
    </source>
</evidence>
<sequence>MGAAPPGTVHFSGSFQLGMSQAAERSPSFPGGAGVSGASKPKSLLAVVGGHAAGPPGPSWGGGAPRLVSALMSMASGGGGAGAGSPRPVGAGLGCGGRCLSVFPSH</sequence>
<name>A0ABN8YCU0_RANTA</name>
<keyword evidence="3" id="KW-1185">Reference proteome</keyword>
<feature type="region of interest" description="Disordered" evidence="1">
    <location>
        <begin position="1"/>
        <end position="37"/>
    </location>
</feature>
<reference evidence="2" key="1">
    <citation type="submission" date="2023-04" db="EMBL/GenBank/DDBJ databases">
        <authorList>
            <consortium name="ELIXIR-Norway"/>
        </authorList>
    </citation>
    <scope>NUCLEOTIDE SEQUENCE [LARGE SCALE GENOMIC DNA]</scope>
</reference>
<dbReference type="Proteomes" id="UP001176941">
    <property type="component" value="Chromosome 16"/>
</dbReference>
<accession>A0ABN8YCU0</accession>
<gene>
    <name evidence="2" type="ORF">MRATA1EN1_LOCUS7230</name>
</gene>
<dbReference type="EMBL" id="OX459952">
    <property type="protein sequence ID" value="CAI9158268.1"/>
    <property type="molecule type" value="Genomic_DNA"/>
</dbReference>
<evidence type="ECO:0000313" key="2">
    <source>
        <dbReference type="EMBL" id="CAI9158268.1"/>
    </source>
</evidence>
<protein>
    <submittedName>
        <fullName evidence="2">Uncharacterized protein</fullName>
    </submittedName>
</protein>
<evidence type="ECO:0000256" key="1">
    <source>
        <dbReference type="SAM" id="MobiDB-lite"/>
    </source>
</evidence>
<organism evidence="2 3">
    <name type="scientific">Rangifer tarandus platyrhynchus</name>
    <name type="common">Svalbard reindeer</name>
    <dbReference type="NCBI Taxonomy" id="3082113"/>
    <lineage>
        <taxon>Eukaryota</taxon>
        <taxon>Metazoa</taxon>
        <taxon>Chordata</taxon>
        <taxon>Craniata</taxon>
        <taxon>Vertebrata</taxon>
        <taxon>Euteleostomi</taxon>
        <taxon>Mammalia</taxon>
        <taxon>Eutheria</taxon>
        <taxon>Laurasiatheria</taxon>
        <taxon>Artiodactyla</taxon>
        <taxon>Ruminantia</taxon>
        <taxon>Pecora</taxon>
        <taxon>Cervidae</taxon>
        <taxon>Odocoileinae</taxon>
        <taxon>Rangifer</taxon>
    </lineage>
</organism>
<proteinExistence type="predicted"/>